<dbReference type="EMBL" id="JAVREV010000002">
    <property type="protein sequence ID" value="MDT0441937.1"/>
    <property type="molecule type" value="Genomic_DNA"/>
</dbReference>
<gene>
    <name evidence="1" type="ORF">RM779_04890</name>
</gene>
<evidence type="ECO:0000313" key="2">
    <source>
        <dbReference type="Proteomes" id="UP001183615"/>
    </source>
</evidence>
<dbReference type="Proteomes" id="UP001183615">
    <property type="component" value="Unassembled WGS sequence"/>
</dbReference>
<proteinExistence type="predicted"/>
<accession>A0ABU2RZ73</accession>
<name>A0ABU2RZ73_9ACTN</name>
<evidence type="ECO:0000313" key="1">
    <source>
        <dbReference type="EMBL" id="MDT0441937.1"/>
    </source>
</evidence>
<dbReference type="InterPro" id="IPR011009">
    <property type="entry name" value="Kinase-like_dom_sf"/>
</dbReference>
<dbReference type="Pfam" id="PF04655">
    <property type="entry name" value="APH_6_hur"/>
    <property type="match status" value="1"/>
</dbReference>
<keyword evidence="2" id="KW-1185">Reference proteome</keyword>
<dbReference type="RefSeq" id="WP_311616152.1">
    <property type="nucleotide sequence ID" value="NZ_JAVREV010000002.1"/>
</dbReference>
<dbReference type="SUPFAM" id="SSF56112">
    <property type="entry name" value="Protein kinase-like (PK-like)"/>
    <property type="match status" value="1"/>
</dbReference>
<reference evidence="2" key="1">
    <citation type="submission" date="2023-07" db="EMBL/GenBank/DDBJ databases">
        <title>30 novel species of actinomycetes from the DSMZ collection.</title>
        <authorList>
            <person name="Nouioui I."/>
        </authorList>
    </citation>
    <scope>NUCLEOTIDE SEQUENCE [LARGE SCALE GENOMIC DNA]</scope>
    <source>
        <strain evidence="2">DSM 41886</strain>
    </source>
</reference>
<sequence length="300" mass="32337">MITVPDGLAGYHAKSNGDAGRAWTAALPGLAARMLDHWRLRPTGPARHGMLALVLPVERADGSPAALKIRPRTPENAGEAPALRAWDGNGAVRLLAHDEDTGSLLLEALDPARSLNEVPGSRTACRLLTGLLGRLTAVPPPPGTRHLRDIAGAMAAEAPAALPRLTRDDDRRLLADCAAATRELLDEPGGALLHWDLHYENVLAPRPDADRGEPWLAIDPEPLVGDVGFDLLPALDNRFDPDEILPRFDLMTEALSLDRDRAKGWTLARVLQNGLWSIEDGDPTLPPDQTTIATTLLTHR</sequence>
<protein>
    <submittedName>
        <fullName evidence="1">Aminoglycoside phosphotransferase family protein</fullName>
    </submittedName>
</protein>
<dbReference type="InterPro" id="IPR006748">
    <property type="entry name" value="NH2Glyco/OHUrea_AB-resist_kin"/>
</dbReference>
<comment type="caution">
    <text evidence="1">The sequence shown here is derived from an EMBL/GenBank/DDBJ whole genome shotgun (WGS) entry which is preliminary data.</text>
</comment>
<organism evidence="1 2">
    <name type="scientific">Streptomyces johnsoniae</name>
    <dbReference type="NCBI Taxonomy" id="3075532"/>
    <lineage>
        <taxon>Bacteria</taxon>
        <taxon>Bacillati</taxon>
        <taxon>Actinomycetota</taxon>
        <taxon>Actinomycetes</taxon>
        <taxon>Kitasatosporales</taxon>
        <taxon>Streptomycetaceae</taxon>
        <taxon>Streptomyces</taxon>
    </lineage>
</organism>